<feature type="non-terminal residue" evidence="1">
    <location>
        <position position="1"/>
    </location>
</feature>
<gene>
    <name evidence="1" type="ORF">ANN_10601</name>
</gene>
<name>A0ABQ8TRB7_PERAM</name>
<dbReference type="InterPro" id="IPR039245">
    <property type="entry name" value="TYSND1/DEG15"/>
</dbReference>
<dbReference type="PANTHER" id="PTHR21004">
    <property type="entry name" value="SERINE PROTEASE-RELATED"/>
    <property type="match status" value="1"/>
</dbReference>
<comment type="caution">
    <text evidence="1">The sequence shown here is derived from an EMBL/GenBank/DDBJ whole genome shotgun (WGS) entry which is preliminary data.</text>
</comment>
<evidence type="ECO:0000313" key="1">
    <source>
        <dbReference type="EMBL" id="KAJ4448582.1"/>
    </source>
</evidence>
<organism evidence="1 2">
    <name type="scientific">Periplaneta americana</name>
    <name type="common">American cockroach</name>
    <name type="synonym">Blatta americana</name>
    <dbReference type="NCBI Taxonomy" id="6978"/>
    <lineage>
        <taxon>Eukaryota</taxon>
        <taxon>Metazoa</taxon>
        <taxon>Ecdysozoa</taxon>
        <taxon>Arthropoda</taxon>
        <taxon>Hexapoda</taxon>
        <taxon>Insecta</taxon>
        <taxon>Pterygota</taxon>
        <taxon>Neoptera</taxon>
        <taxon>Polyneoptera</taxon>
        <taxon>Dictyoptera</taxon>
        <taxon>Blattodea</taxon>
        <taxon>Blattoidea</taxon>
        <taxon>Blattidae</taxon>
        <taxon>Blattinae</taxon>
        <taxon>Periplaneta</taxon>
    </lineage>
</organism>
<dbReference type="Proteomes" id="UP001148838">
    <property type="component" value="Unassembled WGS sequence"/>
</dbReference>
<dbReference type="SUPFAM" id="SSF50494">
    <property type="entry name" value="Trypsin-like serine proteases"/>
    <property type="match status" value="2"/>
</dbReference>
<protein>
    <recommendedName>
        <fullName evidence="3">Peroxisomal leader peptide-processing protease</fullName>
    </recommendedName>
</protein>
<dbReference type="Pfam" id="PF13365">
    <property type="entry name" value="Trypsin_2"/>
    <property type="match status" value="1"/>
</dbReference>
<dbReference type="EMBL" id="JAJSOF020000005">
    <property type="protein sequence ID" value="KAJ4448582.1"/>
    <property type="molecule type" value="Genomic_DNA"/>
</dbReference>
<evidence type="ECO:0000313" key="2">
    <source>
        <dbReference type="Proteomes" id="UP001148838"/>
    </source>
</evidence>
<sequence length="446" mass="49480">QKMDTCGVLVSCSVSGSDNPVKCSGIRIGRNWVLTTGTILNTALQATSDQNNITSWMKKLGVAFDGCHLTSIQDTQLQKSQMTFTVTTSLEANPLNQIASKSSFSIGSLMPVDRKWGIMKPRHRSILWNHQKDAGNPSALAEKHHEFKASLKYVWRSELVSQSIDTMMSQWILGSTTSVDSDENIDQSEINKVLENLRSICDSNEGILRRGQNVTVESTPFGNYYFYNSVSDGIVSNVVGPDNCLVLTDARSALGCEGGPIYVTFRRSGRQRRRLVGMVLCSLSWWRGEWVGFTLGVALRPVLRRLLMPDAPLINSRSLVPPDTSQDRLVLHTSTPTYLASRFSYLYRTSALIDDCVVLVRCGTGWGSGVVVDTRQGIILTCSHVVRKARNDEVLIYWKDRRFLARLLFRSREGRAYDVAVLKAGPGKTFGSAVLSRTEAVKGKDI</sequence>
<reference evidence="1 2" key="1">
    <citation type="journal article" date="2022" name="Allergy">
        <title>Genome assembly and annotation of Periplaneta americana reveal a comprehensive cockroach allergen profile.</title>
        <authorList>
            <person name="Wang L."/>
            <person name="Xiong Q."/>
            <person name="Saelim N."/>
            <person name="Wang L."/>
            <person name="Nong W."/>
            <person name="Wan A.T."/>
            <person name="Shi M."/>
            <person name="Liu X."/>
            <person name="Cao Q."/>
            <person name="Hui J.H.L."/>
            <person name="Sookrung N."/>
            <person name="Leung T.F."/>
            <person name="Tungtrongchitr A."/>
            <person name="Tsui S.K.W."/>
        </authorList>
    </citation>
    <scope>NUCLEOTIDE SEQUENCE [LARGE SCALE GENOMIC DNA]</scope>
    <source>
        <strain evidence="1">PWHHKU_190912</strain>
    </source>
</reference>
<dbReference type="InterPro" id="IPR043504">
    <property type="entry name" value="Peptidase_S1_PA_chymotrypsin"/>
</dbReference>
<proteinExistence type="predicted"/>
<dbReference type="InterPro" id="IPR009003">
    <property type="entry name" value="Peptidase_S1_PA"/>
</dbReference>
<dbReference type="PANTHER" id="PTHR21004:SF0">
    <property type="entry name" value="PEROXISOMAL LEADER PEPTIDE-PROCESSING PROTEASE"/>
    <property type="match status" value="1"/>
</dbReference>
<evidence type="ECO:0008006" key="3">
    <source>
        <dbReference type="Google" id="ProtNLM"/>
    </source>
</evidence>
<dbReference type="Gene3D" id="2.40.10.10">
    <property type="entry name" value="Trypsin-like serine proteases"/>
    <property type="match status" value="1"/>
</dbReference>
<keyword evidence="2" id="KW-1185">Reference proteome</keyword>
<accession>A0ABQ8TRB7</accession>